<comment type="caution">
    <text evidence="1">The sequence shown here is derived from an EMBL/GenBank/DDBJ whole genome shotgun (WGS) entry which is preliminary data.</text>
</comment>
<dbReference type="EMBL" id="VFPG01000001">
    <property type="protein sequence ID" value="TQM33276.1"/>
    <property type="molecule type" value="Genomic_DNA"/>
</dbReference>
<evidence type="ECO:0000313" key="2">
    <source>
        <dbReference type="Proteomes" id="UP000316331"/>
    </source>
</evidence>
<keyword evidence="2" id="KW-1185">Reference proteome</keyword>
<protein>
    <submittedName>
        <fullName evidence="1">Uncharacterized protein</fullName>
    </submittedName>
</protein>
<gene>
    <name evidence="1" type="ORF">FB390_4999</name>
</gene>
<dbReference type="RefSeq" id="WP_185757158.1">
    <property type="nucleotide sequence ID" value="NZ_VFPG01000001.1"/>
</dbReference>
<organism evidence="1 2">
    <name type="scientific">Nocardia bhagyanarayanae</name>
    <dbReference type="NCBI Taxonomy" id="1215925"/>
    <lineage>
        <taxon>Bacteria</taxon>
        <taxon>Bacillati</taxon>
        <taxon>Actinomycetota</taxon>
        <taxon>Actinomycetes</taxon>
        <taxon>Mycobacteriales</taxon>
        <taxon>Nocardiaceae</taxon>
        <taxon>Nocardia</taxon>
    </lineage>
</organism>
<accession>A0A543FHM0</accession>
<dbReference type="Proteomes" id="UP000316331">
    <property type="component" value="Unassembled WGS sequence"/>
</dbReference>
<sequence>MVTATMRLTPGEAAAIRASRRHRPVDHHARHQIRAADGNLVARATQDLHVRRLA</sequence>
<dbReference type="AlphaFoldDB" id="A0A543FHM0"/>
<reference evidence="1 2" key="1">
    <citation type="submission" date="2019-06" db="EMBL/GenBank/DDBJ databases">
        <title>Sequencing the genomes of 1000 actinobacteria strains.</title>
        <authorList>
            <person name="Klenk H.-P."/>
        </authorList>
    </citation>
    <scope>NUCLEOTIDE SEQUENCE [LARGE SCALE GENOMIC DNA]</scope>
    <source>
        <strain evidence="1 2">DSM 103495</strain>
    </source>
</reference>
<name>A0A543FHM0_9NOCA</name>
<proteinExistence type="predicted"/>
<evidence type="ECO:0000313" key="1">
    <source>
        <dbReference type="EMBL" id="TQM33276.1"/>
    </source>
</evidence>